<reference evidence="1 2" key="1">
    <citation type="submission" date="2018-02" db="EMBL/GenBank/DDBJ databases">
        <title>Genome sequence of the basidiomycete white-rot fungus Phlebia centrifuga.</title>
        <authorList>
            <person name="Granchi Z."/>
            <person name="Peng M."/>
            <person name="de Vries R.P."/>
            <person name="Hilden K."/>
            <person name="Makela M.R."/>
            <person name="Grigoriev I."/>
            <person name="Riley R."/>
        </authorList>
    </citation>
    <scope>NUCLEOTIDE SEQUENCE [LARGE SCALE GENOMIC DNA]</scope>
    <source>
        <strain evidence="1 2">FBCC195</strain>
    </source>
</reference>
<accession>A0A2R6RVR8</accession>
<evidence type="ECO:0000313" key="2">
    <source>
        <dbReference type="Proteomes" id="UP000186601"/>
    </source>
</evidence>
<proteinExistence type="predicted"/>
<sequence length="133" mass="13988">MAQEALVLSPQANASLLSGASTTVEIERGTPQRSTDELQETSLLIGLTSCPDGECSPASFLGLGQVLFNGVFDPQTDPNQPAKGMFQDFLVTIPSDFPQGEAILTIFHVIMDGPPGGTLIPLFDGTNIVVNIV</sequence>
<protein>
    <submittedName>
        <fullName evidence="1">Uncharacterized protein</fullName>
    </submittedName>
</protein>
<gene>
    <name evidence="1" type="ORF">PHLCEN_2v1832</name>
</gene>
<organism evidence="1 2">
    <name type="scientific">Hermanssonia centrifuga</name>
    <dbReference type="NCBI Taxonomy" id="98765"/>
    <lineage>
        <taxon>Eukaryota</taxon>
        <taxon>Fungi</taxon>
        <taxon>Dikarya</taxon>
        <taxon>Basidiomycota</taxon>
        <taxon>Agaricomycotina</taxon>
        <taxon>Agaricomycetes</taxon>
        <taxon>Polyporales</taxon>
        <taxon>Meruliaceae</taxon>
        <taxon>Hermanssonia</taxon>
    </lineage>
</organism>
<comment type="caution">
    <text evidence="1">The sequence shown here is derived from an EMBL/GenBank/DDBJ whole genome shotgun (WGS) entry which is preliminary data.</text>
</comment>
<dbReference type="AlphaFoldDB" id="A0A2R6RVR8"/>
<keyword evidence="2" id="KW-1185">Reference proteome</keyword>
<dbReference type="EMBL" id="MLYV02000151">
    <property type="protein sequence ID" value="PSS34122.1"/>
    <property type="molecule type" value="Genomic_DNA"/>
</dbReference>
<dbReference type="Proteomes" id="UP000186601">
    <property type="component" value="Unassembled WGS sequence"/>
</dbReference>
<evidence type="ECO:0000313" key="1">
    <source>
        <dbReference type="EMBL" id="PSS34122.1"/>
    </source>
</evidence>
<name>A0A2R6RVR8_9APHY</name>
<dbReference type="OrthoDB" id="2841294at2759"/>